<feature type="modified residue" description="N6-(pyridoxal phosphate)lysine" evidence="3">
    <location>
        <position position="196"/>
    </location>
</feature>
<protein>
    <submittedName>
        <fullName evidence="5">O-succinylhomoserine (Thiol)-lyase</fullName>
    </submittedName>
</protein>
<dbReference type="RefSeq" id="WP_189586875.1">
    <property type="nucleotide sequence ID" value="NZ_BMYV01000003.1"/>
</dbReference>
<reference evidence="5 6" key="1">
    <citation type="journal article" date="2014" name="Int. J. Syst. Evol. Microbiol.">
        <title>Complete genome sequence of Corynebacterium casei LMG S-19264T (=DSM 44701T), isolated from a smear-ripened cheese.</title>
        <authorList>
            <consortium name="US DOE Joint Genome Institute (JGI-PGF)"/>
            <person name="Walter F."/>
            <person name="Albersmeier A."/>
            <person name="Kalinowski J."/>
            <person name="Ruckert C."/>
        </authorList>
    </citation>
    <scope>NUCLEOTIDE SEQUENCE [LARGE SCALE GENOMIC DNA]</scope>
    <source>
        <strain evidence="5 6">KCTC 23968</strain>
    </source>
</reference>
<dbReference type="InterPro" id="IPR015422">
    <property type="entry name" value="PyrdxlP-dep_Trfase_small"/>
</dbReference>
<dbReference type="CDD" id="cd00614">
    <property type="entry name" value="CGS_like"/>
    <property type="match status" value="1"/>
</dbReference>
<dbReference type="AlphaFoldDB" id="A0A918NK71"/>
<evidence type="ECO:0000256" key="4">
    <source>
        <dbReference type="RuleBase" id="RU362118"/>
    </source>
</evidence>
<dbReference type="InterPro" id="IPR015424">
    <property type="entry name" value="PyrdxlP-dep_Trfase"/>
</dbReference>
<comment type="caution">
    <text evidence="5">The sequence shown here is derived from an EMBL/GenBank/DDBJ whole genome shotgun (WGS) entry which is preliminary data.</text>
</comment>
<dbReference type="FunFam" id="3.40.640.10:FF:000046">
    <property type="entry name" value="Cystathionine gamma-lyase"/>
    <property type="match status" value="1"/>
</dbReference>
<proteinExistence type="inferred from homology"/>
<comment type="similarity">
    <text evidence="4">Belongs to the trans-sulfuration enzymes family.</text>
</comment>
<dbReference type="NCBIfam" id="TIGR02080">
    <property type="entry name" value="O_succ_thio_ly"/>
    <property type="match status" value="1"/>
</dbReference>
<dbReference type="InterPro" id="IPR054542">
    <property type="entry name" value="Cys_met_metab_PP"/>
</dbReference>
<evidence type="ECO:0000256" key="2">
    <source>
        <dbReference type="ARBA" id="ARBA00022898"/>
    </source>
</evidence>
<dbReference type="PIRSF" id="PIRSF001434">
    <property type="entry name" value="CGS"/>
    <property type="match status" value="1"/>
</dbReference>
<sequence>MTEPKTKIVQAGIGSDPAHGSVAPPLYLSSTYLWPSPSEKREYDYGRSNNPNRDFLAEALTEMDGGAGAVVTTSGMAAIDLVLNLINADDLVIAPHDCYGGTHRLLTHRAAQGRIRVAFVDQGDAAALADALSRSPALVMIETPSNPLMRILDVKAVCSAAKAAGAITVVDNTFLSPLRLRPLDLGADIALQSTTKYINGHSDIIGGCVVAKSPEHVEQLAWWANAAGVTASAFDCHQTLRGLRTLALRLDAAESNAKAIAQYLTQQTHVTAVHYPGLKTHEGHDIVMAQQAGPGAMLSFEVAGGLDAATRFCQALELFKLAASLGGVESLICLPETMTHRGMEESARREAGISESLLRLSVGIEAKRDLFADLMKGFADIQ</sequence>
<dbReference type="Gene3D" id="3.90.1150.10">
    <property type="entry name" value="Aspartate Aminotransferase, domain 1"/>
    <property type="match status" value="1"/>
</dbReference>
<evidence type="ECO:0000256" key="3">
    <source>
        <dbReference type="PIRSR" id="PIRSR001434-2"/>
    </source>
</evidence>
<evidence type="ECO:0000313" key="6">
    <source>
        <dbReference type="Proteomes" id="UP000600865"/>
    </source>
</evidence>
<dbReference type="PANTHER" id="PTHR11808">
    <property type="entry name" value="TRANS-SULFURATION ENZYME FAMILY MEMBER"/>
    <property type="match status" value="1"/>
</dbReference>
<dbReference type="GO" id="GO:0004123">
    <property type="term" value="F:cystathionine gamma-lyase activity"/>
    <property type="evidence" value="ECO:0007669"/>
    <property type="project" value="TreeGrafter"/>
</dbReference>
<accession>A0A918NK71</accession>
<evidence type="ECO:0000256" key="1">
    <source>
        <dbReference type="ARBA" id="ARBA00001933"/>
    </source>
</evidence>
<dbReference type="InterPro" id="IPR011821">
    <property type="entry name" value="O_succ_thio_ly"/>
</dbReference>
<dbReference type="InterPro" id="IPR015421">
    <property type="entry name" value="PyrdxlP-dep_Trfase_major"/>
</dbReference>
<dbReference type="GO" id="GO:0019346">
    <property type="term" value="P:transsulfuration"/>
    <property type="evidence" value="ECO:0007669"/>
    <property type="project" value="InterPro"/>
</dbReference>
<dbReference type="SUPFAM" id="SSF53383">
    <property type="entry name" value="PLP-dependent transferases"/>
    <property type="match status" value="1"/>
</dbReference>
<dbReference type="GO" id="GO:0030170">
    <property type="term" value="F:pyridoxal phosphate binding"/>
    <property type="evidence" value="ECO:0007669"/>
    <property type="project" value="InterPro"/>
</dbReference>
<dbReference type="PANTHER" id="PTHR11808:SF75">
    <property type="entry name" value="CYSTATHIONINE GAMMA-SYNTHASE"/>
    <property type="match status" value="1"/>
</dbReference>
<name>A0A918NK71_9PROT</name>
<dbReference type="GO" id="GO:0003962">
    <property type="term" value="F:cystathionine gamma-synthase activity"/>
    <property type="evidence" value="ECO:0007669"/>
    <property type="project" value="TreeGrafter"/>
</dbReference>
<dbReference type="Proteomes" id="UP000600865">
    <property type="component" value="Unassembled WGS sequence"/>
</dbReference>
<dbReference type="GO" id="GO:0019343">
    <property type="term" value="P:cysteine biosynthetic process via cystathionine"/>
    <property type="evidence" value="ECO:0007669"/>
    <property type="project" value="TreeGrafter"/>
</dbReference>
<gene>
    <name evidence="5" type="primary">metB</name>
    <name evidence="5" type="ORF">GCM10011309_25610</name>
</gene>
<dbReference type="Gene3D" id="3.40.640.10">
    <property type="entry name" value="Type I PLP-dependent aspartate aminotransferase-like (Major domain)"/>
    <property type="match status" value="1"/>
</dbReference>
<dbReference type="PROSITE" id="PS00868">
    <property type="entry name" value="CYS_MET_METAB_PP"/>
    <property type="match status" value="1"/>
</dbReference>
<keyword evidence="2 3" id="KW-0663">Pyridoxal phosphate</keyword>
<keyword evidence="6" id="KW-1185">Reference proteome</keyword>
<dbReference type="EMBL" id="BMYV01000003">
    <property type="protein sequence ID" value="GGX74355.1"/>
    <property type="molecule type" value="Genomic_DNA"/>
</dbReference>
<dbReference type="Pfam" id="PF01053">
    <property type="entry name" value="Cys_Met_Meta_PP"/>
    <property type="match status" value="1"/>
</dbReference>
<evidence type="ECO:0000313" key="5">
    <source>
        <dbReference type="EMBL" id="GGX74355.1"/>
    </source>
</evidence>
<organism evidence="5 6">
    <name type="scientific">Litorimonas cladophorae</name>
    <dbReference type="NCBI Taxonomy" id="1220491"/>
    <lineage>
        <taxon>Bacteria</taxon>
        <taxon>Pseudomonadati</taxon>
        <taxon>Pseudomonadota</taxon>
        <taxon>Alphaproteobacteria</taxon>
        <taxon>Maricaulales</taxon>
        <taxon>Robiginitomaculaceae</taxon>
    </lineage>
</organism>
<dbReference type="InterPro" id="IPR000277">
    <property type="entry name" value="Cys/Met-Metab_PyrdxlP-dep_enz"/>
</dbReference>
<comment type="cofactor">
    <cofactor evidence="1 4">
        <name>pyridoxal 5'-phosphate</name>
        <dbReference type="ChEBI" id="CHEBI:597326"/>
    </cofactor>
</comment>
<dbReference type="GO" id="GO:0005737">
    <property type="term" value="C:cytoplasm"/>
    <property type="evidence" value="ECO:0007669"/>
    <property type="project" value="TreeGrafter"/>
</dbReference>